<proteinExistence type="predicted"/>
<name>A0A194YQG0_SORBI</name>
<gene>
    <name evidence="2" type="ORF">SORBI_3004G180100</name>
</gene>
<dbReference type="EMBL" id="CM000763">
    <property type="protein sequence ID" value="KXG30431.1"/>
    <property type="molecule type" value="Genomic_DNA"/>
</dbReference>
<dbReference type="Proteomes" id="UP000000768">
    <property type="component" value="Chromosome 4"/>
</dbReference>
<evidence type="ECO:0000313" key="2">
    <source>
        <dbReference type="EMBL" id="KXG30431.1"/>
    </source>
</evidence>
<feature type="region of interest" description="Disordered" evidence="1">
    <location>
        <begin position="15"/>
        <end position="90"/>
    </location>
</feature>
<organism evidence="2 3">
    <name type="scientific">Sorghum bicolor</name>
    <name type="common">Sorghum</name>
    <name type="synonym">Sorghum vulgare</name>
    <dbReference type="NCBI Taxonomy" id="4558"/>
    <lineage>
        <taxon>Eukaryota</taxon>
        <taxon>Viridiplantae</taxon>
        <taxon>Streptophyta</taxon>
        <taxon>Embryophyta</taxon>
        <taxon>Tracheophyta</taxon>
        <taxon>Spermatophyta</taxon>
        <taxon>Magnoliopsida</taxon>
        <taxon>Liliopsida</taxon>
        <taxon>Poales</taxon>
        <taxon>Poaceae</taxon>
        <taxon>PACMAD clade</taxon>
        <taxon>Panicoideae</taxon>
        <taxon>Andropogonodae</taxon>
        <taxon>Andropogoneae</taxon>
        <taxon>Sorghinae</taxon>
        <taxon>Sorghum</taxon>
    </lineage>
</organism>
<reference evidence="2 3" key="1">
    <citation type="journal article" date="2009" name="Nature">
        <title>The Sorghum bicolor genome and the diversification of grasses.</title>
        <authorList>
            <person name="Paterson A.H."/>
            <person name="Bowers J.E."/>
            <person name="Bruggmann R."/>
            <person name="Dubchak I."/>
            <person name="Grimwood J."/>
            <person name="Gundlach H."/>
            <person name="Haberer G."/>
            <person name="Hellsten U."/>
            <person name="Mitros T."/>
            <person name="Poliakov A."/>
            <person name="Schmutz J."/>
            <person name="Spannagl M."/>
            <person name="Tang H."/>
            <person name="Wang X."/>
            <person name="Wicker T."/>
            <person name="Bharti A.K."/>
            <person name="Chapman J."/>
            <person name="Feltus F.A."/>
            <person name="Gowik U."/>
            <person name="Grigoriev I.V."/>
            <person name="Lyons E."/>
            <person name="Maher C.A."/>
            <person name="Martis M."/>
            <person name="Narechania A."/>
            <person name="Otillar R.P."/>
            <person name="Penning B.W."/>
            <person name="Salamov A.A."/>
            <person name="Wang Y."/>
            <person name="Zhang L."/>
            <person name="Carpita N.C."/>
            <person name="Freeling M."/>
            <person name="Gingle A.R."/>
            <person name="Hash C.T."/>
            <person name="Keller B."/>
            <person name="Klein P."/>
            <person name="Kresovich S."/>
            <person name="McCann M.C."/>
            <person name="Ming R."/>
            <person name="Peterson D.G."/>
            <person name="Mehboob-ur-Rahman"/>
            <person name="Ware D."/>
            <person name="Westhoff P."/>
            <person name="Mayer K.F."/>
            <person name="Messing J."/>
            <person name="Rokhsar D.S."/>
        </authorList>
    </citation>
    <scope>NUCLEOTIDE SEQUENCE [LARGE SCALE GENOMIC DNA]</scope>
    <source>
        <strain evidence="3">cv. BTx623</strain>
    </source>
</reference>
<feature type="non-terminal residue" evidence="2">
    <location>
        <position position="1"/>
    </location>
</feature>
<protein>
    <submittedName>
        <fullName evidence="2">Uncharacterized protein</fullName>
    </submittedName>
</protein>
<keyword evidence="3" id="KW-1185">Reference proteome</keyword>
<evidence type="ECO:0000256" key="1">
    <source>
        <dbReference type="SAM" id="MobiDB-lite"/>
    </source>
</evidence>
<feature type="region of interest" description="Disordered" evidence="1">
    <location>
        <begin position="120"/>
        <end position="158"/>
    </location>
</feature>
<accession>A0A194YQG0</accession>
<feature type="compositionally biased region" description="Pro residues" evidence="1">
    <location>
        <begin position="36"/>
        <end position="45"/>
    </location>
</feature>
<sequence length="158" mass="16641">QIMGGCVAIARDVQRYPSPPLGNPRPGLIGAHVPRPACPVHPPPLHLQLTDSLAPPARRESRQPPRFPPPPSFIRNGSSSPGLPFVSPPAPLLSVAPARAQLSGPGAGYARARVLLFRRSQPRLAMPPSPPPPSSLHHQRPTTPPPALSRFPSGALAS</sequence>
<evidence type="ECO:0000313" key="3">
    <source>
        <dbReference type="Proteomes" id="UP000000768"/>
    </source>
</evidence>
<feature type="compositionally biased region" description="Pro residues" evidence="1">
    <location>
        <begin position="125"/>
        <end position="134"/>
    </location>
</feature>
<dbReference type="AlphaFoldDB" id="A0A194YQG0"/>
<reference evidence="3" key="2">
    <citation type="journal article" date="2018" name="Plant J.">
        <title>The Sorghum bicolor reference genome: improved assembly, gene annotations, a transcriptome atlas, and signatures of genome organization.</title>
        <authorList>
            <person name="McCormick R.F."/>
            <person name="Truong S.K."/>
            <person name="Sreedasyam A."/>
            <person name="Jenkins J."/>
            <person name="Shu S."/>
            <person name="Sims D."/>
            <person name="Kennedy M."/>
            <person name="Amirebrahimi M."/>
            <person name="Weers B.D."/>
            <person name="McKinley B."/>
            <person name="Mattison A."/>
            <person name="Morishige D.T."/>
            <person name="Grimwood J."/>
            <person name="Schmutz J."/>
            <person name="Mullet J.E."/>
        </authorList>
    </citation>
    <scope>NUCLEOTIDE SEQUENCE [LARGE SCALE GENOMIC DNA]</scope>
    <source>
        <strain evidence="3">cv. BTx623</strain>
    </source>
</reference>
<dbReference type="Gramene" id="KXG30431">
    <property type="protein sequence ID" value="KXG30431"/>
    <property type="gene ID" value="SORBI_3004G180100"/>
</dbReference>
<dbReference type="InParanoid" id="A0A194YQG0"/>